<dbReference type="SUPFAM" id="SSF51905">
    <property type="entry name" value="FAD/NAD(P)-binding domain"/>
    <property type="match status" value="1"/>
</dbReference>
<dbReference type="PRINTS" id="PR00420">
    <property type="entry name" value="RNGMNOXGNASE"/>
</dbReference>
<evidence type="ECO:0000313" key="2">
    <source>
        <dbReference type="Proteomes" id="UP000278031"/>
    </source>
</evidence>
<dbReference type="Gene3D" id="3.50.50.60">
    <property type="entry name" value="FAD/NAD(P)-binding domain"/>
    <property type="match status" value="1"/>
</dbReference>
<dbReference type="PANTHER" id="PTHR42685">
    <property type="entry name" value="GERANYLGERANYL DIPHOSPHATE REDUCTASE"/>
    <property type="match status" value="1"/>
</dbReference>
<evidence type="ECO:0008006" key="3">
    <source>
        <dbReference type="Google" id="ProtNLM"/>
    </source>
</evidence>
<dbReference type="GO" id="GO:0016628">
    <property type="term" value="F:oxidoreductase activity, acting on the CH-CH group of donors, NAD or NADP as acceptor"/>
    <property type="evidence" value="ECO:0007669"/>
    <property type="project" value="InterPro"/>
</dbReference>
<dbReference type="InterPro" id="IPR011777">
    <property type="entry name" value="Geranylgeranyl_Rdtase_fam"/>
</dbReference>
<dbReference type="Pfam" id="PF05834">
    <property type="entry name" value="Lycopene_cycl"/>
    <property type="match status" value="1"/>
</dbReference>
<dbReference type="InterPro" id="IPR036188">
    <property type="entry name" value="FAD/NAD-bd_sf"/>
</dbReference>
<dbReference type="EMBL" id="QMWP01000054">
    <property type="protein sequence ID" value="RLG70532.1"/>
    <property type="molecule type" value="Genomic_DNA"/>
</dbReference>
<dbReference type="PANTHER" id="PTHR42685:SF22">
    <property type="entry name" value="CONDITIONED MEDIUM FACTOR RECEPTOR 1"/>
    <property type="match status" value="1"/>
</dbReference>
<accession>A0A497JIA2</accession>
<organism evidence="1 2">
    <name type="scientific">Candidatus Iainarchaeum sp</name>
    <dbReference type="NCBI Taxonomy" id="3101447"/>
    <lineage>
        <taxon>Archaea</taxon>
        <taxon>Candidatus Iainarchaeota</taxon>
        <taxon>Candidatus Iainarchaeia</taxon>
        <taxon>Candidatus Iainarchaeales</taxon>
        <taxon>Candidatus Iainarchaeaceae</taxon>
        <taxon>Candidatus Iainarchaeum</taxon>
    </lineage>
</organism>
<reference evidence="1 2" key="1">
    <citation type="submission" date="2018-06" db="EMBL/GenBank/DDBJ databases">
        <title>Extensive metabolic versatility and redundancy in microbially diverse, dynamic hydrothermal sediments.</title>
        <authorList>
            <person name="Dombrowski N."/>
            <person name="Teske A."/>
            <person name="Baker B.J."/>
        </authorList>
    </citation>
    <scope>NUCLEOTIDE SEQUENCE [LARGE SCALE GENOMIC DNA]</scope>
    <source>
        <strain evidence="1">B51_G17</strain>
    </source>
</reference>
<evidence type="ECO:0000313" key="1">
    <source>
        <dbReference type="EMBL" id="RLG70532.1"/>
    </source>
</evidence>
<comment type="caution">
    <text evidence="1">The sequence shown here is derived from an EMBL/GenBank/DDBJ whole genome shotgun (WGS) entry which is preliminary data.</text>
</comment>
<dbReference type="InterPro" id="IPR050407">
    <property type="entry name" value="Geranylgeranyl_reductase"/>
</dbReference>
<dbReference type="Gene3D" id="3.30.9.10">
    <property type="entry name" value="D-Amino Acid Oxidase, subunit A, domain 2"/>
    <property type="match status" value="1"/>
</dbReference>
<dbReference type="AlphaFoldDB" id="A0A497JIA2"/>
<feature type="non-terminal residue" evidence="1">
    <location>
        <position position="361"/>
    </location>
</feature>
<protein>
    <recommendedName>
        <fullName evidence="3">NAD(P)/FAD-dependent oxidoreductase</fullName>
    </recommendedName>
</protein>
<proteinExistence type="predicted"/>
<gene>
    <name evidence="1" type="ORF">DRO04_01760</name>
</gene>
<name>A0A497JIA2_9ARCH</name>
<dbReference type="Proteomes" id="UP000278031">
    <property type="component" value="Unassembled WGS sequence"/>
</dbReference>
<sequence length="361" mass="40391">MIGVVIVGGGIVGLKLAEQLAKNGWSIKLIEEHKKIGYPVECSGLVSTNIMQHDLPLEECVVNVINGAKIYAPNGVEINVRRKKAALVLDRQKLDQELCKRVKKLKADVELSCKLINVRGNNLFVKKGQRGEMLKSEIIVGADGANSKVRELMQVKSKGYFINTIQARIKGDYEKDIVKVYFGDFAKGFFAWVIPESNNVARVGLGVKLGENIRECFYKFLRTIGIEKPELENITGGLIPIGPPIREVVKGNFAIVGDAAFHTKATTGGGIITGCIGAEILARCINGYFKNRVSLDHYKKEIEELNKELMLHWKLRRFLDSLNERGLNKFFAKIYRLGLDKFLEKEGDMDFPSKFMGKILF</sequence>
<dbReference type="NCBIfam" id="TIGR02032">
    <property type="entry name" value="GG-red-SF"/>
    <property type="match status" value="1"/>
</dbReference>